<gene>
    <name evidence="4" type="ORF">ERS852480_04439</name>
</gene>
<dbReference type="InterPro" id="IPR006119">
    <property type="entry name" value="Resolv_N"/>
</dbReference>
<dbReference type="AlphaFoldDB" id="A0A174S6J6"/>
<dbReference type="Gene3D" id="3.40.50.1390">
    <property type="entry name" value="Resolvase, N-terminal catalytic domain"/>
    <property type="match status" value="1"/>
</dbReference>
<dbReference type="Pfam" id="PF13408">
    <property type="entry name" value="Zn_ribbon_recom"/>
    <property type="match status" value="1"/>
</dbReference>
<dbReference type="PANTHER" id="PTHR30461:SF23">
    <property type="entry name" value="DNA RECOMBINASE-RELATED"/>
    <property type="match status" value="1"/>
</dbReference>
<evidence type="ECO:0000259" key="2">
    <source>
        <dbReference type="PROSITE" id="PS51736"/>
    </source>
</evidence>
<organism evidence="4 5">
    <name type="scientific">Enterocloster clostridioformis</name>
    <dbReference type="NCBI Taxonomy" id="1531"/>
    <lineage>
        <taxon>Bacteria</taxon>
        <taxon>Bacillati</taxon>
        <taxon>Bacillota</taxon>
        <taxon>Clostridia</taxon>
        <taxon>Lachnospirales</taxon>
        <taxon>Lachnospiraceae</taxon>
        <taxon>Enterocloster</taxon>
    </lineage>
</organism>
<dbReference type="SUPFAM" id="SSF53041">
    <property type="entry name" value="Resolvase-like"/>
    <property type="match status" value="1"/>
</dbReference>
<evidence type="ECO:0000313" key="4">
    <source>
        <dbReference type="EMBL" id="CUP93342.1"/>
    </source>
</evidence>
<dbReference type="PANTHER" id="PTHR30461">
    <property type="entry name" value="DNA-INVERTASE FROM LAMBDOID PROPHAGE"/>
    <property type="match status" value="1"/>
</dbReference>
<dbReference type="InterPro" id="IPR038109">
    <property type="entry name" value="DNA_bind_recomb_sf"/>
</dbReference>
<accession>A0A174S6J6</accession>
<dbReference type="InterPro" id="IPR050639">
    <property type="entry name" value="SSR_resolvase"/>
</dbReference>
<dbReference type="PROSITE" id="PS51736">
    <property type="entry name" value="RECOMBINASES_3"/>
    <property type="match status" value="1"/>
</dbReference>
<proteinExistence type="predicted"/>
<dbReference type="Pfam" id="PF07508">
    <property type="entry name" value="Recombinase"/>
    <property type="match status" value="1"/>
</dbReference>
<feature type="coiled-coil region" evidence="1">
    <location>
        <begin position="446"/>
        <end position="473"/>
    </location>
</feature>
<dbReference type="Pfam" id="PF00239">
    <property type="entry name" value="Resolvase"/>
    <property type="match status" value="1"/>
</dbReference>
<evidence type="ECO:0000256" key="1">
    <source>
        <dbReference type="SAM" id="Coils"/>
    </source>
</evidence>
<protein>
    <submittedName>
        <fullName evidence="4">Recombinase</fullName>
    </submittedName>
</protein>
<evidence type="ECO:0000313" key="5">
    <source>
        <dbReference type="Proteomes" id="UP000095512"/>
    </source>
</evidence>
<feature type="domain" description="Recombinase" evidence="3">
    <location>
        <begin position="165"/>
        <end position="310"/>
    </location>
</feature>
<dbReference type="InterPro" id="IPR011109">
    <property type="entry name" value="DNA_bind_recombinase_dom"/>
</dbReference>
<reference evidence="4 5" key="1">
    <citation type="submission" date="2015-09" db="EMBL/GenBank/DDBJ databases">
        <authorList>
            <consortium name="Pathogen Informatics"/>
        </authorList>
    </citation>
    <scope>NUCLEOTIDE SEQUENCE [LARGE SCALE GENOMIC DNA]</scope>
    <source>
        <strain evidence="4 5">2789STDY5834865</strain>
    </source>
</reference>
<dbReference type="RefSeq" id="WP_057572775.1">
    <property type="nucleotide sequence ID" value="NZ_CZAB01000063.1"/>
</dbReference>
<keyword evidence="1" id="KW-0175">Coiled coil</keyword>
<dbReference type="Proteomes" id="UP000095512">
    <property type="component" value="Unassembled WGS sequence"/>
</dbReference>
<evidence type="ECO:0000259" key="3">
    <source>
        <dbReference type="PROSITE" id="PS51737"/>
    </source>
</evidence>
<dbReference type="GO" id="GO:0000150">
    <property type="term" value="F:DNA strand exchange activity"/>
    <property type="evidence" value="ECO:0007669"/>
    <property type="project" value="InterPro"/>
</dbReference>
<feature type="domain" description="Resolvase/invertase-type recombinase catalytic" evidence="2">
    <location>
        <begin position="5"/>
        <end position="157"/>
    </location>
</feature>
<sequence length="542" mass="62202">MPKYQATAYIRLSYTDDRSSESDSVTNQRKLIENFIERNPDIQIVSEKIDDGYSGIIFDRPAFKEMMQDITDGKINCVIVKDLSRLGREYIETGRYLRRVFPTYGVRFIAITDNIDTAHEGSGDDLTVSVKNIMNEAYCRDISIKTRTSLDIKRRNGDFVGAFPVYGYMKSEENKNLLVPDPYASRVVQDIFRMRLDGTSALRITTVLNEMGILSPLAYKKNNGFPYAKHGYADKEDCKWSATTIIRILQDETYIGTLVQGKQGTPHYKIKQMEQRPSSEWIRVPDAHEPLIAKQDFELVQRIRRLDTRTSPKQDTVYLFSGVLICGCCGSRMTRKTNRVKGKEYHYYYCPTGKKHGCTNPVMLKESDLVECVKDSLKGYIDNVSCLQAILDGIDQSSINQALANEYASHIAANEQQVEQALEFKARLYESLITGTISKEEYTDYKAKYTRIAENAKESIRVLKEKLADVLENRSERNRWISHFTQFSTMEALDRKAVVHMIQSIKVIGKKELEITFTYQDEYQKAIQLIQLAEQTSQRKVG</sequence>
<dbReference type="InterPro" id="IPR025827">
    <property type="entry name" value="Zn_ribbon_recom_dom"/>
</dbReference>
<dbReference type="GO" id="GO:0003677">
    <property type="term" value="F:DNA binding"/>
    <property type="evidence" value="ECO:0007669"/>
    <property type="project" value="InterPro"/>
</dbReference>
<name>A0A174S6J6_9FIRM</name>
<dbReference type="EMBL" id="CZAB01000063">
    <property type="protein sequence ID" value="CUP93342.1"/>
    <property type="molecule type" value="Genomic_DNA"/>
</dbReference>
<dbReference type="InterPro" id="IPR036162">
    <property type="entry name" value="Resolvase-like_N_sf"/>
</dbReference>
<dbReference type="SMART" id="SM00857">
    <property type="entry name" value="Resolvase"/>
    <property type="match status" value="1"/>
</dbReference>
<dbReference type="Gene3D" id="3.90.1750.20">
    <property type="entry name" value="Putative Large Serine Recombinase, Chain B, Domain 2"/>
    <property type="match status" value="1"/>
</dbReference>
<dbReference type="PROSITE" id="PS51737">
    <property type="entry name" value="RECOMBINASE_DNA_BIND"/>
    <property type="match status" value="1"/>
</dbReference>